<dbReference type="Pfam" id="PF00504">
    <property type="entry name" value="Chloroa_b-bind"/>
    <property type="match status" value="1"/>
</dbReference>
<sequence>MPGSPPAQALPPAPKPRAKRHLLLLLTAPSLLALVLAVLFATSSNPLPRLIHLLLRSRSSLLSPPEPVSAADTSADAGRPPCVLWMAPFASGGGYCSEAWSYVASLDENAAAGVGANFTLSIAHHGDLESPEFWEGLPEQSKNLAYRLATARCELSRAVVVCHSEPGAWYPPMYESLPCPPTGYDEPAFVIGRTMFETDRVTPEHVRRCNQMDAVWVPTDFHVSTFVKSGVDPSKVVKVVQAVDVTFFDPAKHVAFPLPLGFSVMAPDDSTRNTDSSKGKGFVFLSVFKWEQRKGWDVLLTAFLQEFSGADDVVLYLLTNAYHSDTDFGGKIHRFVNNSSIEEPVLGWAEVRVVDEHVPQSDLPRLYKAADAFVLPSRGEGWGRPVVEAMAMELPVIVTNWSGPTEYLTQENGYPLDVDRPTEVTEGPFKGHFCAEPSVDHLRALMRRVFGDQEEARRKGRKAREDMVERFSPEVVARIVADQIQQDFLLQRSDGSEWCPQAGSNGQGDQLIVPALPLVVRHLGGLRGRLLRVESNGDDMLWPYRIWRNGDQMKVKHTKMEVLTTEAAYFEILHCRWAMLAALGVVVPELLDLFGIVHFVEPVWWKVGYAKLQNRHGMYLPPICYVHRRCEMGKLYYKLCKFMALANELVSQGDTLDYLGIPGFRIAGGQGIIVIAICQALLMVGPEYARYCGIEALEPLGIYLPGDINYPGGALFDPLGLSKDPVAFEELKVKEIKNGRLAMVAWIGFYAQAAVTGKGPVQNLVEHLSDPLRNNILSPFL</sequence>
<dbReference type="GO" id="GO:0009507">
    <property type="term" value="C:chloroplast"/>
    <property type="evidence" value="ECO:0007669"/>
    <property type="project" value="UniProtKB-SubCell"/>
</dbReference>
<dbReference type="PANTHER" id="PTHR46656">
    <property type="entry name" value="PUTATIVE-RELATED"/>
    <property type="match status" value="1"/>
</dbReference>
<proteinExistence type="predicted"/>
<evidence type="ECO:0000256" key="3">
    <source>
        <dbReference type="ARBA" id="ARBA00022528"/>
    </source>
</evidence>
<dbReference type="AlphaFoldDB" id="M8AA11"/>
<dbReference type="GO" id="GO:0016020">
    <property type="term" value="C:membrane"/>
    <property type="evidence" value="ECO:0007669"/>
    <property type="project" value="UniProtKB-SubCell"/>
</dbReference>
<protein>
    <submittedName>
        <fullName evidence="6">Chlorophyll a-b binding protein C, chloroplastic</fullName>
    </submittedName>
</protein>
<reference evidence="6" key="1">
    <citation type="journal article" date="2013" name="Nature">
        <title>Draft genome of the wheat A-genome progenitor Triticum urartu.</title>
        <authorList>
            <person name="Ling H.Q."/>
            <person name="Zhao S."/>
            <person name="Liu D."/>
            <person name="Wang J."/>
            <person name="Sun H."/>
            <person name="Zhang C."/>
            <person name="Fan H."/>
            <person name="Li D."/>
            <person name="Dong L."/>
            <person name="Tao Y."/>
            <person name="Gao C."/>
            <person name="Wu H."/>
            <person name="Li Y."/>
            <person name="Cui Y."/>
            <person name="Guo X."/>
            <person name="Zheng S."/>
            <person name="Wang B."/>
            <person name="Yu K."/>
            <person name="Liang Q."/>
            <person name="Yang W."/>
            <person name="Lou X."/>
            <person name="Chen J."/>
            <person name="Feng M."/>
            <person name="Jian J."/>
            <person name="Zhang X."/>
            <person name="Luo G."/>
            <person name="Jiang Y."/>
            <person name="Liu J."/>
            <person name="Wang Z."/>
            <person name="Sha Y."/>
            <person name="Zhang B."/>
            <person name="Wu H."/>
            <person name="Tang D."/>
            <person name="Shen Q."/>
            <person name="Xue P."/>
            <person name="Zou S."/>
            <person name="Wang X."/>
            <person name="Liu X."/>
            <person name="Wang F."/>
            <person name="Yang Y."/>
            <person name="An X."/>
            <person name="Dong Z."/>
            <person name="Zhang K."/>
            <person name="Zhang X."/>
            <person name="Luo M.C."/>
            <person name="Dvorak J."/>
            <person name="Tong Y."/>
            <person name="Wang J."/>
            <person name="Yang H."/>
            <person name="Li Z."/>
            <person name="Wang D."/>
            <person name="Zhang A."/>
            <person name="Wang J."/>
        </authorList>
    </citation>
    <scope>NUCLEOTIDE SEQUENCE</scope>
</reference>
<evidence type="ECO:0000256" key="1">
    <source>
        <dbReference type="ARBA" id="ARBA00004229"/>
    </source>
</evidence>
<organism evidence="6">
    <name type="scientific">Triticum urartu</name>
    <name type="common">Red wild einkorn</name>
    <name type="synonym">Crithodium urartu</name>
    <dbReference type="NCBI Taxonomy" id="4572"/>
    <lineage>
        <taxon>Eukaryota</taxon>
        <taxon>Viridiplantae</taxon>
        <taxon>Streptophyta</taxon>
        <taxon>Embryophyta</taxon>
        <taxon>Tracheophyta</taxon>
        <taxon>Spermatophyta</taxon>
        <taxon>Magnoliopsida</taxon>
        <taxon>Liliopsida</taxon>
        <taxon>Poales</taxon>
        <taxon>Poaceae</taxon>
        <taxon>BOP clade</taxon>
        <taxon>Pooideae</taxon>
        <taxon>Triticodae</taxon>
        <taxon>Triticeae</taxon>
        <taxon>Triticinae</taxon>
        <taxon>Triticum</taxon>
    </lineage>
</organism>
<name>M8AA11_TRIUA</name>
<dbReference type="EMBL" id="KD000101">
    <property type="protein sequence ID" value="EMS68931.1"/>
    <property type="molecule type" value="Genomic_DNA"/>
</dbReference>
<dbReference type="SUPFAM" id="SSF103511">
    <property type="entry name" value="Chlorophyll a-b binding protein"/>
    <property type="match status" value="2"/>
</dbReference>
<keyword evidence="5" id="KW-0809">Transit peptide</keyword>
<accession>M8AA11</accession>
<dbReference type="eggNOG" id="ENOG502QQT3">
    <property type="taxonomic scope" value="Eukaryota"/>
</dbReference>
<dbReference type="Pfam" id="PF13692">
    <property type="entry name" value="Glyco_trans_1_4"/>
    <property type="match status" value="1"/>
</dbReference>
<evidence type="ECO:0000256" key="2">
    <source>
        <dbReference type="ARBA" id="ARBA00004370"/>
    </source>
</evidence>
<evidence type="ECO:0000313" key="6">
    <source>
        <dbReference type="EMBL" id="EMS68931.1"/>
    </source>
</evidence>
<dbReference type="STRING" id="4572.M8AA11"/>
<comment type="subcellular location">
    <subcellularLocation>
        <location evidence="2">Membrane</location>
    </subcellularLocation>
    <subcellularLocation>
        <location evidence="1">Plastid</location>
        <location evidence="1">Chloroplast</location>
    </subcellularLocation>
</comment>
<dbReference type="InterPro" id="IPR022796">
    <property type="entry name" value="Chloroa_b-bind"/>
</dbReference>
<evidence type="ECO:0000256" key="4">
    <source>
        <dbReference type="ARBA" id="ARBA00022640"/>
    </source>
</evidence>
<dbReference type="Gene3D" id="1.10.3460.10">
    <property type="entry name" value="Chlorophyll a/b binding protein domain"/>
    <property type="match status" value="2"/>
</dbReference>
<keyword evidence="4" id="KW-0934">Plastid</keyword>
<dbReference type="Gene3D" id="3.40.50.2000">
    <property type="entry name" value="Glycogen Phosphorylase B"/>
    <property type="match status" value="1"/>
</dbReference>
<evidence type="ECO:0000256" key="5">
    <source>
        <dbReference type="ARBA" id="ARBA00022946"/>
    </source>
</evidence>
<keyword evidence="3" id="KW-0150">Chloroplast</keyword>
<dbReference type="PANTHER" id="PTHR46656:SF3">
    <property type="entry name" value="PUTATIVE-RELATED"/>
    <property type="match status" value="1"/>
</dbReference>
<dbReference type="SUPFAM" id="SSF53756">
    <property type="entry name" value="UDP-Glycosyltransferase/glycogen phosphorylase"/>
    <property type="match status" value="1"/>
</dbReference>
<gene>
    <name evidence="6" type="ORF">TRIUR3_15756</name>
</gene>